<sequence length="417" mass="46342">MSNMVYEQCPTDCECYTITSPQTASNSLTGDKEKAHYISHECLDNCECYENANKFVSETPSPANPRLPWLSTLLPLWVFLAMAIGIIIGKFVPSAGPNLNSTTFTGVSVPIFIGLLLTMYPILCKVEFEDLPKALKTRAMWKQLLISFIINWIVSPALMFGLSWAFLPDKPELREGLMIVGIARCIAMVLIWNELAFGDSFYCAVLVSFNTILQIILFPPLAYFVVNYVSQNHNHDPHVGHLDYGSVTKYVAIFMAIPLAAALITRFLFKKIPNWSKHEHKFIQWISPLSLIALLYTIIVLFASQGARVVDQIISVLRVSAPLVVYFLITFTGTMLYCLKVGKVNYAISVTQSFTAASNNFELAIAIAASLFGTQGGQALATTVGPLIEVPVLLALVYIARWLRARWVKNNPKAQSV</sequence>
<evidence type="ECO:0000256" key="3">
    <source>
        <dbReference type="ARBA" id="ARBA00022448"/>
    </source>
</evidence>
<evidence type="ECO:0000256" key="4">
    <source>
        <dbReference type="ARBA" id="ARBA00022475"/>
    </source>
</evidence>
<proteinExistence type="inferred from homology"/>
<keyword evidence="7" id="KW-1133">Transmembrane helix</keyword>
<keyword evidence="5" id="KW-0812">Transmembrane</keyword>
<keyword evidence="6" id="KW-0059">Arsenical resistance</keyword>
<dbReference type="PANTHER" id="PTHR43057">
    <property type="entry name" value="ARSENITE EFFLUX TRANSPORTER"/>
    <property type="match status" value="1"/>
</dbReference>
<evidence type="ECO:0000256" key="8">
    <source>
        <dbReference type="ARBA" id="ARBA00023136"/>
    </source>
</evidence>
<keyword evidence="4" id="KW-1003">Cell membrane</keyword>
<dbReference type="OrthoDB" id="187348at2759"/>
<dbReference type="Pfam" id="PF01758">
    <property type="entry name" value="SBF"/>
    <property type="match status" value="1"/>
</dbReference>
<evidence type="ECO:0000256" key="7">
    <source>
        <dbReference type="ARBA" id="ARBA00022989"/>
    </source>
</evidence>
<keyword evidence="8" id="KW-0472">Membrane</keyword>
<accession>A0A371CA46</accession>
<dbReference type="GO" id="GO:0015104">
    <property type="term" value="F:antimonite transmembrane transporter activity"/>
    <property type="evidence" value="ECO:0007669"/>
    <property type="project" value="TreeGrafter"/>
</dbReference>
<dbReference type="VEuPathDB" id="FungiDB:YALI1_C10041g"/>
<dbReference type="NCBIfam" id="TIGR00832">
    <property type="entry name" value="acr3"/>
    <property type="match status" value="1"/>
</dbReference>
<dbReference type="Gene3D" id="1.20.1530.20">
    <property type="match status" value="1"/>
</dbReference>
<evidence type="ECO:0000256" key="6">
    <source>
        <dbReference type="ARBA" id="ARBA00022849"/>
    </source>
</evidence>
<dbReference type="Proteomes" id="UP000256601">
    <property type="component" value="Unassembled WGS sequence"/>
</dbReference>
<evidence type="ECO:0000313" key="9">
    <source>
        <dbReference type="EMBL" id="RDW27187.1"/>
    </source>
</evidence>
<organism evidence="9 10">
    <name type="scientific">Yarrowia lipolytica</name>
    <name type="common">Candida lipolytica</name>
    <dbReference type="NCBI Taxonomy" id="4952"/>
    <lineage>
        <taxon>Eukaryota</taxon>
        <taxon>Fungi</taxon>
        <taxon>Dikarya</taxon>
        <taxon>Ascomycota</taxon>
        <taxon>Saccharomycotina</taxon>
        <taxon>Dipodascomycetes</taxon>
        <taxon>Dipodascales</taxon>
        <taxon>Dipodascales incertae sedis</taxon>
        <taxon>Yarrowia</taxon>
    </lineage>
</organism>
<gene>
    <name evidence="9" type="ORF">B0I71DRAFT_94991</name>
</gene>
<dbReference type="VEuPathDB" id="FungiDB:YALI0_C07590g"/>
<evidence type="ECO:0000256" key="2">
    <source>
        <dbReference type="ARBA" id="ARBA00010110"/>
    </source>
</evidence>
<keyword evidence="3" id="KW-0813">Transport</keyword>
<comment type="similarity">
    <text evidence="2">Belongs to the arsenical resistance-3 (ACR3) (TC 2.A.59) family.</text>
</comment>
<name>A0A371CA46_YARLL</name>
<dbReference type="GO" id="GO:0046685">
    <property type="term" value="P:response to arsenic-containing substance"/>
    <property type="evidence" value="ECO:0007669"/>
    <property type="project" value="UniProtKB-KW"/>
</dbReference>
<dbReference type="GO" id="GO:0015297">
    <property type="term" value="F:antiporter activity"/>
    <property type="evidence" value="ECO:0007669"/>
    <property type="project" value="InterPro"/>
</dbReference>
<comment type="subcellular location">
    <subcellularLocation>
        <location evidence="1">Cell membrane</location>
        <topology evidence="1">Multi-pass membrane protein</topology>
    </subcellularLocation>
</comment>
<dbReference type="FunFam" id="1.20.1530.20:FF:000009">
    <property type="entry name" value="Arsenite transporter, ACR3 family"/>
    <property type="match status" value="1"/>
</dbReference>
<dbReference type="InterPro" id="IPR038770">
    <property type="entry name" value="Na+/solute_symporter_sf"/>
</dbReference>
<dbReference type="GO" id="GO:0015105">
    <property type="term" value="F:arsenite transmembrane transporter activity"/>
    <property type="evidence" value="ECO:0007669"/>
    <property type="project" value="TreeGrafter"/>
</dbReference>
<dbReference type="InterPro" id="IPR002657">
    <property type="entry name" value="BilAc:Na_symport/Acr3"/>
</dbReference>
<dbReference type="AlphaFoldDB" id="A0A371CA46"/>
<evidence type="ECO:0000313" key="10">
    <source>
        <dbReference type="Proteomes" id="UP000256601"/>
    </source>
</evidence>
<dbReference type="GO" id="GO:0005886">
    <property type="term" value="C:plasma membrane"/>
    <property type="evidence" value="ECO:0007669"/>
    <property type="project" value="UniProtKB-SubCell"/>
</dbReference>
<protein>
    <submittedName>
        <fullName evidence="9">Sodium bile acid symporter family-domain-containing protein</fullName>
    </submittedName>
</protein>
<dbReference type="InterPro" id="IPR004706">
    <property type="entry name" value="Arsenical-R_Acr3"/>
</dbReference>
<evidence type="ECO:0000256" key="5">
    <source>
        <dbReference type="ARBA" id="ARBA00022692"/>
    </source>
</evidence>
<evidence type="ECO:0000256" key="1">
    <source>
        <dbReference type="ARBA" id="ARBA00004651"/>
    </source>
</evidence>
<dbReference type="EMBL" id="KZ858967">
    <property type="protein sequence ID" value="RDW27187.1"/>
    <property type="molecule type" value="Genomic_DNA"/>
</dbReference>
<reference evidence="9 10" key="1">
    <citation type="submission" date="2018-07" db="EMBL/GenBank/DDBJ databases">
        <title>Draft Genome Assemblies for Five Robust Yarrowia lipolytica Strains Exhibiting High Lipid Production and Pentose Sugar Utilization and Sugar Alcohol Secretion from Undetoxified Lignocellulosic Biomass Hydrolysates.</title>
        <authorList>
            <consortium name="DOE Joint Genome Institute"/>
            <person name="Walker C."/>
            <person name="Ryu S."/>
            <person name="Na H."/>
            <person name="Zane M."/>
            <person name="LaButti K."/>
            <person name="Lipzen A."/>
            <person name="Haridas S."/>
            <person name="Barry K."/>
            <person name="Grigoriev I.V."/>
            <person name="Quarterman J."/>
            <person name="Slininger P."/>
            <person name="Dien B."/>
            <person name="Trinh C.T."/>
        </authorList>
    </citation>
    <scope>NUCLEOTIDE SEQUENCE [LARGE SCALE GENOMIC DNA]</scope>
    <source>
        <strain evidence="9 10">YB392</strain>
    </source>
</reference>
<dbReference type="PANTHER" id="PTHR43057:SF1">
    <property type="entry name" value="ARSENICAL-RESISTANCE PROTEIN 3"/>
    <property type="match status" value="1"/>
</dbReference>